<dbReference type="EMBL" id="RJTU01000018">
    <property type="protein sequence ID" value="ROI14514.1"/>
    <property type="molecule type" value="Genomic_DNA"/>
</dbReference>
<reference evidence="4" key="1">
    <citation type="submission" date="2018-11" db="EMBL/GenBank/DDBJ databases">
        <title>Proposal to divide the Flavobacteriaceae and reorganize its genera based on Amino Acid Identity values calculated from whole genome sequences.</title>
        <authorList>
            <person name="Nicholson A.C."/>
            <person name="Gulvik C.A."/>
            <person name="Whitney A.M."/>
            <person name="Humrighouse B.W."/>
            <person name="Bell M."/>
            <person name="Holmes B."/>
            <person name="Steigerwalt A."/>
            <person name="Villarma A."/>
            <person name="Sheth M."/>
            <person name="Batra D."/>
            <person name="Pryor J."/>
            <person name="Bernardet J.-F."/>
            <person name="Hugo C."/>
            <person name="Kampfer P."/>
            <person name="Newman J."/>
            <person name="Mcquiston J."/>
        </authorList>
    </citation>
    <scope>NUCLEOTIDE SEQUENCE [LARGE SCALE GENOMIC DNA]</scope>
    <source>
        <strain evidence="4">DSM 22165</strain>
    </source>
</reference>
<dbReference type="AlphaFoldDB" id="A0A3N0XAW5"/>
<dbReference type="RefSeq" id="WP_123280585.1">
    <property type="nucleotide sequence ID" value="NZ_DALZAR010000002.1"/>
</dbReference>
<dbReference type="SUPFAM" id="SSF56059">
    <property type="entry name" value="Glutathione synthetase ATP-binding domain-like"/>
    <property type="match status" value="1"/>
</dbReference>
<keyword evidence="1" id="KW-0547">Nucleotide-binding</keyword>
<evidence type="ECO:0000259" key="2">
    <source>
        <dbReference type="PROSITE" id="PS50975"/>
    </source>
</evidence>
<dbReference type="InterPro" id="IPR026455">
    <property type="entry name" value="GRASP_w_spasm"/>
</dbReference>
<organism evidence="3 4">
    <name type="scientific">Epilithonimonas hominis</name>
    <dbReference type="NCBI Taxonomy" id="420404"/>
    <lineage>
        <taxon>Bacteria</taxon>
        <taxon>Pseudomonadati</taxon>
        <taxon>Bacteroidota</taxon>
        <taxon>Flavobacteriia</taxon>
        <taxon>Flavobacteriales</taxon>
        <taxon>Weeksellaceae</taxon>
        <taxon>Chryseobacterium group</taxon>
        <taxon>Epilithonimonas</taxon>
    </lineage>
</organism>
<dbReference type="Proteomes" id="UP000267623">
    <property type="component" value="Unassembled WGS sequence"/>
</dbReference>
<dbReference type="InterPro" id="IPR011761">
    <property type="entry name" value="ATP-grasp"/>
</dbReference>
<comment type="caution">
    <text evidence="3">The sequence shown here is derived from an EMBL/GenBank/DDBJ whole genome shotgun (WGS) entry which is preliminary data.</text>
</comment>
<dbReference type="GO" id="GO:0005524">
    <property type="term" value="F:ATP binding"/>
    <property type="evidence" value="ECO:0007669"/>
    <property type="project" value="UniProtKB-UniRule"/>
</dbReference>
<protein>
    <submittedName>
        <fullName evidence="3">Grasp-with-spasm system ATP-grasp peptide maturase</fullName>
    </submittedName>
</protein>
<dbReference type="GO" id="GO:0046872">
    <property type="term" value="F:metal ion binding"/>
    <property type="evidence" value="ECO:0007669"/>
    <property type="project" value="InterPro"/>
</dbReference>
<evidence type="ECO:0000256" key="1">
    <source>
        <dbReference type="PROSITE-ProRule" id="PRU00409"/>
    </source>
</evidence>
<feature type="domain" description="ATP-grasp" evidence="2">
    <location>
        <begin position="136"/>
        <end position="332"/>
    </location>
</feature>
<accession>A0A3N0XAW5</accession>
<keyword evidence="1" id="KW-0067">ATP-binding</keyword>
<dbReference type="Gene3D" id="3.30.470.20">
    <property type="entry name" value="ATP-grasp fold, B domain"/>
    <property type="match status" value="1"/>
</dbReference>
<name>A0A3N0XAW5_9FLAO</name>
<gene>
    <name evidence="3" type="primary">gwsG</name>
    <name evidence="3" type="ORF">EGH73_02785</name>
</gene>
<dbReference type="NCBIfam" id="TIGR04192">
    <property type="entry name" value="GRASP_w_spasm"/>
    <property type="match status" value="1"/>
</dbReference>
<evidence type="ECO:0000313" key="4">
    <source>
        <dbReference type="Proteomes" id="UP000267623"/>
    </source>
</evidence>
<dbReference type="PROSITE" id="PS50975">
    <property type="entry name" value="ATP_GRASP"/>
    <property type="match status" value="1"/>
</dbReference>
<proteinExistence type="predicted"/>
<sequence length="333" mass="38865">MIIIISISNDGTTNEVINWITHLSDEKILRINLDVDEVKLLKFDDDEKKFIIQVNSIEHNLYECTSYWYRKGGKIIKHIPGQYFGAGHHNISYFLDMGIRVESDVLDSFIYNFLEEKSVFSIGKRSNATPNKLIVLEMAKNIGINIPESFLFTRKKDVLEKIKVKSLITKAASDGIYIFNDDYSYYTYTELMDNKNLKKLPDTFFPSLFQVNINKKFEIRSFFLGDQFFSMAIFSQNSQQTKIDFRKYNQTMPNRKIPYKLPKKMEESLKILMKNLDLNTGSIDLIVDKNDNFYFLEVNPVGQFGMVSNPCNYMLEKKVALSLVNKNFSYEEE</sequence>
<evidence type="ECO:0000313" key="3">
    <source>
        <dbReference type="EMBL" id="ROI14514.1"/>
    </source>
</evidence>